<dbReference type="AlphaFoldDB" id="A0A8J7VT62"/>
<proteinExistence type="inferred from homology"/>
<dbReference type="PRINTS" id="PR01805">
    <property type="entry name" value="VACJLIPOPROT"/>
</dbReference>
<dbReference type="GO" id="GO:0016020">
    <property type="term" value="C:membrane"/>
    <property type="evidence" value="ECO:0007669"/>
    <property type="project" value="InterPro"/>
</dbReference>
<protein>
    <submittedName>
        <fullName evidence="3">VacJ family lipoprotein</fullName>
    </submittedName>
</protein>
<dbReference type="PANTHER" id="PTHR30035">
    <property type="entry name" value="LIPOPROTEIN VACJ-RELATED"/>
    <property type="match status" value="1"/>
</dbReference>
<reference evidence="4 5" key="1">
    <citation type="journal article" date="2021" name="Microbiol. Resour. Announc.">
        <title>Draft Genome Sequence of Coralloluteibacterium stylophorae LMG 29479T.</title>
        <authorList>
            <person name="Karlyshev A.V."/>
            <person name="Kudryashova E.B."/>
            <person name="Ariskina E.V."/>
            <person name="Conroy A.P."/>
            <person name="Abidueva E.Y."/>
        </authorList>
    </citation>
    <scope>NUCLEOTIDE SEQUENCE [LARGE SCALE GENOMIC DNA]</scope>
    <source>
        <strain evidence="4 5">LMG 29479</strain>
    </source>
</reference>
<keyword evidence="2" id="KW-0732">Signal</keyword>
<dbReference type="GO" id="GO:0120010">
    <property type="term" value="P:intermembrane phospholipid transfer"/>
    <property type="evidence" value="ECO:0007669"/>
    <property type="project" value="TreeGrafter"/>
</dbReference>
<keyword evidence="3" id="KW-0449">Lipoprotein</keyword>
<organism evidence="3">
    <name type="scientific">Coralloluteibacterium stylophorae</name>
    <dbReference type="NCBI Taxonomy" id="1776034"/>
    <lineage>
        <taxon>Bacteria</taxon>
        <taxon>Pseudomonadati</taxon>
        <taxon>Pseudomonadota</taxon>
        <taxon>Gammaproteobacteria</taxon>
        <taxon>Lysobacterales</taxon>
        <taxon>Lysobacteraceae</taxon>
        <taxon>Coralloluteibacterium</taxon>
    </lineage>
</organism>
<dbReference type="Pfam" id="PF04333">
    <property type="entry name" value="MlaA"/>
    <property type="match status" value="1"/>
</dbReference>
<comment type="similarity">
    <text evidence="1">Belongs to the MlaA family.</text>
</comment>
<dbReference type="Proteomes" id="UP000675747">
    <property type="component" value="Unassembled WGS sequence"/>
</dbReference>
<dbReference type="PROSITE" id="PS51257">
    <property type="entry name" value="PROKAR_LIPOPROTEIN"/>
    <property type="match status" value="1"/>
</dbReference>
<evidence type="ECO:0000313" key="3">
    <source>
        <dbReference type="EMBL" id="MBR0562692.1"/>
    </source>
</evidence>
<dbReference type="RefSeq" id="WP_211926632.1">
    <property type="nucleotide sequence ID" value="NZ_JAGQFT020000002.1"/>
</dbReference>
<dbReference type="InterPro" id="IPR007428">
    <property type="entry name" value="MlaA"/>
</dbReference>
<dbReference type="EMBL" id="JAGQFT020000002">
    <property type="protein sequence ID" value="MBS7456288.1"/>
    <property type="molecule type" value="Genomic_DNA"/>
</dbReference>
<evidence type="ECO:0000313" key="5">
    <source>
        <dbReference type="Proteomes" id="UP000675747"/>
    </source>
</evidence>
<evidence type="ECO:0000313" key="4">
    <source>
        <dbReference type="EMBL" id="MBS7456288.1"/>
    </source>
</evidence>
<comment type="caution">
    <text evidence="3">The sequence shown here is derived from an EMBL/GenBank/DDBJ whole genome shotgun (WGS) entry which is preliminary data.</text>
</comment>
<name>A0A8J7VT62_9GAMM</name>
<reference evidence="3" key="2">
    <citation type="submission" date="2021-04" db="EMBL/GenBank/DDBJ databases">
        <authorList>
            <person name="Karlyshev A.V."/>
        </authorList>
    </citation>
    <scope>NUCLEOTIDE SEQUENCE</scope>
    <source>
        <strain evidence="3">LMG 29479</strain>
    </source>
</reference>
<evidence type="ECO:0000256" key="2">
    <source>
        <dbReference type="ARBA" id="ARBA00022729"/>
    </source>
</evidence>
<dbReference type="EMBL" id="JAGQFT010000069">
    <property type="protein sequence ID" value="MBR0562692.1"/>
    <property type="molecule type" value="Genomic_DNA"/>
</dbReference>
<evidence type="ECO:0000256" key="1">
    <source>
        <dbReference type="ARBA" id="ARBA00010634"/>
    </source>
</evidence>
<accession>A0A8J7VT62</accession>
<dbReference type="PANTHER" id="PTHR30035:SF3">
    <property type="entry name" value="INTERMEMBRANE PHOSPHOLIPID TRANSPORT SYSTEM LIPOPROTEIN MLAA"/>
    <property type="match status" value="1"/>
</dbReference>
<sequence>MRTPMLLLAGVFALAGCNTHLERHVRTPAAAPVPAGMLGAASSGDVAAGSEAPTMPGAMGEATLAEASVPATPNAEPITEDEVPPLEAWDPWERFNRGVYRFNARFDEAIFLPVAEGYREFVPGPVRSGIHNFFANLREVGTVLNYALQGRLGQSGRSLGRLLLNTTIGVGGLFDVAGHLGLPAAPTGFGDTLAHWGVDAGPYLVLPFYGPSTLRDGIGSFGDLGAVRAVDAWGLYTSDGAWAVGATDAVDTRANIPFRYYATGAAFDYELTRFLYTRKRLLETEGTAAGSAARADEAAAR</sequence>
<gene>
    <name evidence="4" type="ORF">KB893_003955</name>
    <name evidence="3" type="ORF">KB893_09205</name>
</gene>
<keyword evidence="5" id="KW-1185">Reference proteome</keyword>